<dbReference type="EMBL" id="DXDD01000011">
    <property type="protein sequence ID" value="HIY59276.1"/>
    <property type="molecule type" value="Genomic_DNA"/>
</dbReference>
<feature type="transmembrane region" description="Helical" evidence="1">
    <location>
        <begin position="79"/>
        <end position="112"/>
    </location>
</feature>
<feature type="transmembrane region" description="Helical" evidence="1">
    <location>
        <begin position="124"/>
        <end position="153"/>
    </location>
</feature>
<proteinExistence type="predicted"/>
<gene>
    <name evidence="2" type="ORF">H9831_01130</name>
</gene>
<evidence type="ECO:0000256" key="1">
    <source>
        <dbReference type="SAM" id="Phobius"/>
    </source>
</evidence>
<dbReference type="Proteomes" id="UP000824007">
    <property type="component" value="Unassembled WGS sequence"/>
</dbReference>
<organism evidence="2 3">
    <name type="scientific">Candidatus Eisenbergiella pullistercoris</name>
    <dbReference type="NCBI Taxonomy" id="2838555"/>
    <lineage>
        <taxon>Bacteria</taxon>
        <taxon>Bacillati</taxon>
        <taxon>Bacillota</taxon>
        <taxon>Clostridia</taxon>
        <taxon>Lachnospirales</taxon>
        <taxon>Lachnospiraceae</taxon>
        <taxon>Eisenbergiella</taxon>
    </lineage>
</organism>
<name>A0A9D2C6D8_9FIRM</name>
<dbReference type="AlphaFoldDB" id="A0A9D2C6D8"/>
<feature type="transmembrane region" description="Helical" evidence="1">
    <location>
        <begin position="173"/>
        <end position="192"/>
    </location>
</feature>
<keyword evidence="1" id="KW-0812">Transmembrane</keyword>
<comment type="caution">
    <text evidence="2">The sequence shown here is derived from an EMBL/GenBank/DDBJ whole genome shotgun (WGS) entry which is preliminary data.</text>
</comment>
<reference evidence="2" key="2">
    <citation type="submission" date="2021-04" db="EMBL/GenBank/DDBJ databases">
        <authorList>
            <person name="Gilroy R."/>
        </authorList>
    </citation>
    <scope>NUCLEOTIDE SEQUENCE</scope>
    <source>
        <strain evidence="2">ChiSxjej3B15-24422</strain>
    </source>
</reference>
<sequence length="204" mass="21295">MWKYGIRPAAGPGLSAKLGRLASGFFLAGFLAGLILIFAGQESLVQGSSFLDSASLEGLAALQIDRRGLLLYSMRQRLLPAGILVLASAAGIGGAAAAFFLLWSGFCAGVLLSVLSLRYGIRGILLFAGGIFPQAAALVPAFWMLCIWCMLNGRGAGKPFLAQKAPGLSSGRGILLLILCILLGGCVLEAYVNPPVLGRMLHFL</sequence>
<evidence type="ECO:0000313" key="3">
    <source>
        <dbReference type="Proteomes" id="UP000824007"/>
    </source>
</evidence>
<accession>A0A9D2C6D8</accession>
<evidence type="ECO:0000313" key="2">
    <source>
        <dbReference type="EMBL" id="HIY59276.1"/>
    </source>
</evidence>
<keyword evidence="1" id="KW-0472">Membrane</keyword>
<reference evidence="2" key="1">
    <citation type="journal article" date="2021" name="PeerJ">
        <title>Extensive microbial diversity within the chicken gut microbiome revealed by metagenomics and culture.</title>
        <authorList>
            <person name="Gilroy R."/>
            <person name="Ravi A."/>
            <person name="Getino M."/>
            <person name="Pursley I."/>
            <person name="Horton D.L."/>
            <person name="Alikhan N.F."/>
            <person name="Baker D."/>
            <person name="Gharbi K."/>
            <person name="Hall N."/>
            <person name="Watson M."/>
            <person name="Adriaenssens E.M."/>
            <person name="Foster-Nyarko E."/>
            <person name="Jarju S."/>
            <person name="Secka A."/>
            <person name="Antonio M."/>
            <person name="Oren A."/>
            <person name="Chaudhuri R.R."/>
            <person name="La Ragione R."/>
            <person name="Hildebrand F."/>
            <person name="Pallen M.J."/>
        </authorList>
    </citation>
    <scope>NUCLEOTIDE SEQUENCE</scope>
    <source>
        <strain evidence="2">ChiSxjej3B15-24422</strain>
    </source>
</reference>
<protein>
    <submittedName>
        <fullName evidence="2">Stage II sporulation protein M</fullName>
    </submittedName>
</protein>
<keyword evidence="1" id="KW-1133">Transmembrane helix</keyword>
<feature type="transmembrane region" description="Helical" evidence="1">
    <location>
        <begin position="21"/>
        <end position="40"/>
    </location>
</feature>